<dbReference type="EMBL" id="JAVDRF010000013">
    <property type="protein sequence ID" value="MDR6538988.1"/>
    <property type="molecule type" value="Genomic_DNA"/>
</dbReference>
<feature type="transmembrane region" description="Helical" evidence="1">
    <location>
        <begin position="137"/>
        <end position="156"/>
    </location>
</feature>
<dbReference type="RefSeq" id="WP_309906301.1">
    <property type="nucleotide sequence ID" value="NZ_JAVDRF010000013.1"/>
</dbReference>
<sequence length="297" mass="31248">MANPAELDLRFSQPCRRCAHLLHGRVKFCPYCGSEADSPPWRDEAANAAFGPGRATPDHDEPAASLAEEAPVMPRREVPDKTELPAVVEARSDAADDADLDIAHIVPAAFEWPDEVPATITPEPPVPTPRRRPILKYAAIAAVMVASVLALVLGYVRSTRQDEADRSRALTAQLAQAQSALGRGDLVAAERELAVLAATYPDHPGVRQLSDALDQRVREQLARQEQLREATAKASRSLGIGAAAPPVAKATPAIEAPAAAAAPAIPAQQPAKSECNEALAALSLCATEATPGVASGR</sequence>
<evidence type="ECO:0000256" key="1">
    <source>
        <dbReference type="SAM" id="Phobius"/>
    </source>
</evidence>
<organism evidence="2 3">
    <name type="scientific">Variovorax soli</name>
    <dbReference type="NCBI Taxonomy" id="376815"/>
    <lineage>
        <taxon>Bacteria</taxon>
        <taxon>Pseudomonadati</taxon>
        <taxon>Pseudomonadota</taxon>
        <taxon>Betaproteobacteria</taxon>
        <taxon>Burkholderiales</taxon>
        <taxon>Comamonadaceae</taxon>
        <taxon>Variovorax</taxon>
    </lineage>
</organism>
<proteinExistence type="predicted"/>
<reference evidence="2 3" key="1">
    <citation type="submission" date="2023-07" db="EMBL/GenBank/DDBJ databases">
        <title>Sorghum-associated microbial communities from plants grown in Nebraska, USA.</title>
        <authorList>
            <person name="Schachtman D."/>
        </authorList>
    </citation>
    <scope>NUCLEOTIDE SEQUENCE [LARGE SCALE GENOMIC DNA]</scope>
    <source>
        <strain evidence="2 3">DS1781</strain>
    </source>
</reference>
<name>A0ABU1NKI7_9BURK</name>
<dbReference type="Proteomes" id="UP001184230">
    <property type="component" value="Unassembled WGS sequence"/>
</dbReference>
<evidence type="ECO:0000313" key="2">
    <source>
        <dbReference type="EMBL" id="MDR6538988.1"/>
    </source>
</evidence>
<evidence type="ECO:0008006" key="4">
    <source>
        <dbReference type="Google" id="ProtNLM"/>
    </source>
</evidence>
<comment type="caution">
    <text evidence="2">The sequence shown here is derived from an EMBL/GenBank/DDBJ whole genome shotgun (WGS) entry which is preliminary data.</text>
</comment>
<keyword evidence="3" id="KW-1185">Reference proteome</keyword>
<evidence type="ECO:0000313" key="3">
    <source>
        <dbReference type="Proteomes" id="UP001184230"/>
    </source>
</evidence>
<accession>A0ABU1NKI7</accession>
<protein>
    <recommendedName>
        <fullName evidence="4">Zinc-ribbon domain-containing protein</fullName>
    </recommendedName>
</protein>
<keyword evidence="1" id="KW-0472">Membrane</keyword>
<keyword evidence="1" id="KW-1133">Transmembrane helix</keyword>
<keyword evidence="1" id="KW-0812">Transmembrane</keyword>
<gene>
    <name evidence="2" type="ORF">J2739_004783</name>
</gene>